<name>A0ABT4TTN7_9ACTN</name>
<dbReference type="Proteomes" id="UP001165685">
    <property type="component" value="Unassembled WGS sequence"/>
</dbReference>
<protein>
    <submittedName>
        <fullName evidence="2">HIT family hydrolase</fullName>
    </submittedName>
</protein>
<dbReference type="GO" id="GO:0016787">
    <property type="term" value="F:hydrolase activity"/>
    <property type="evidence" value="ECO:0007669"/>
    <property type="project" value="UniProtKB-KW"/>
</dbReference>
<evidence type="ECO:0000313" key="2">
    <source>
        <dbReference type="EMBL" id="MDA2807605.1"/>
    </source>
</evidence>
<dbReference type="InterPro" id="IPR036265">
    <property type="entry name" value="HIT-like_sf"/>
</dbReference>
<gene>
    <name evidence="2" type="ORF">O4U47_24055</name>
</gene>
<evidence type="ECO:0000313" key="3">
    <source>
        <dbReference type="Proteomes" id="UP001165685"/>
    </source>
</evidence>
<accession>A0ABT4TTN7</accession>
<keyword evidence="2" id="KW-0378">Hydrolase</keyword>
<proteinExistence type="predicted"/>
<dbReference type="Gene3D" id="3.30.428.10">
    <property type="entry name" value="HIT-like"/>
    <property type="match status" value="1"/>
</dbReference>
<feature type="region of interest" description="Disordered" evidence="1">
    <location>
        <begin position="1"/>
        <end position="21"/>
    </location>
</feature>
<comment type="caution">
    <text evidence="2">The sequence shown here is derived from an EMBL/GenBank/DDBJ whole genome shotgun (WGS) entry which is preliminary data.</text>
</comment>
<feature type="compositionally biased region" description="Basic and acidic residues" evidence="1">
    <location>
        <begin position="7"/>
        <end position="21"/>
    </location>
</feature>
<evidence type="ECO:0000256" key="1">
    <source>
        <dbReference type="SAM" id="MobiDB-lite"/>
    </source>
</evidence>
<dbReference type="RefSeq" id="WP_270680232.1">
    <property type="nucleotide sequence ID" value="NZ_JAQFWP010000058.1"/>
</dbReference>
<dbReference type="EMBL" id="JAQFWP010000058">
    <property type="protein sequence ID" value="MDA2807605.1"/>
    <property type="molecule type" value="Genomic_DNA"/>
</dbReference>
<dbReference type="SUPFAM" id="SSF54197">
    <property type="entry name" value="HIT-like"/>
    <property type="match status" value="1"/>
</dbReference>
<sequence length="182" mass="19779">MNRRRAGHDAPADWRDDRVGSARRGDNPTVLLRMRSGWAVVGDTQHLPGYCVLLHDGAADRLTDLPRGERAAFLFDLALLGEAVERVCGERDPAFSRANYEVLGNSLHDLHGHVHARYSWEPAHRRVGPVWLYGAERFAPEHALGPRHDGLRDALTAALAAVTQEAYGPGTPGSASPGAPTP</sequence>
<reference evidence="2" key="1">
    <citation type="submission" date="2023-01" db="EMBL/GenBank/DDBJ databases">
        <title>Draft genome sequence of Nocardiopsis sp. LSu2-4 isolated from halophytes.</title>
        <authorList>
            <person name="Duangmal K."/>
            <person name="Chantavorakit T."/>
        </authorList>
    </citation>
    <scope>NUCLEOTIDE SEQUENCE</scope>
    <source>
        <strain evidence="2">LSu2-4</strain>
    </source>
</reference>
<organism evidence="2 3">
    <name type="scientific">Nocardiopsis suaedae</name>
    <dbReference type="NCBI Taxonomy" id="3018444"/>
    <lineage>
        <taxon>Bacteria</taxon>
        <taxon>Bacillati</taxon>
        <taxon>Actinomycetota</taxon>
        <taxon>Actinomycetes</taxon>
        <taxon>Streptosporangiales</taxon>
        <taxon>Nocardiopsidaceae</taxon>
        <taxon>Nocardiopsis</taxon>
    </lineage>
</organism>
<keyword evidence="3" id="KW-1185">Reference proteome</keyword>